<dbReference type="InterPro" id="IPR041489">
    <property type="entry name" value="PDZ_6"/>
</dbReference>
<accession>A0A3P6RUQ4</accession>
<feature type="region of interest" description="Disordered" evidence="1">
    <location>
        <begin position="15"/>
        <end position="42"/>
    </location>
</feature>
<name>A0A3P6RUQ4_CYLGO</name>
<feature type="compositionally biased region" description="Polar residues" evidence="1">
    <location>
        <begin position="25"/>
        <end position="38"/>
    </location>
</feature>
<organism evidence="3 4">
    <name type="scientific">Cylicostephanus goldi</name>
    <name type="common">Nematode worm</name>
    <dbReference type="NCBI Taxonomy" id="71465"/>
    <lineage>
        <taxon>Eukaryota</taxon>
        <taxon>Metazoa</taxon>
        <taxon>Ecdysozoa</taxon>
        <taxon>Nematoda</taxon>
        <taxon>Chromadorea</taxon>
        <taxon>Rhabditida</taxon>
        <taxon>Rhabditina</taxon>
        <taxon>Rhabditomorpha</taxon>
        <taxon>Strongyloidea</taxon>
        <taxon>Strongylidae</taxon>
        <taxon>Cylicostephanus</taxon>
    </lineage>
</organism>
<gene>
    <name evidence="3" type="ORF">CGOC_LOCUS990</name>
</gene>
<evidence type="ECO:0000313" key="4">
    <source>
        <dbReference type="Proteomes" id="UP000271889"/>
    </source>
</evidence>
<dbReference type="InterPro" id="IPR036034">
    <property type="entry name" value="PDZ_sf"/>
</dbReference>
<proteinExistence type="predicted"/>
<evidence type="ECO:0000259" key="2">
    <source>
        <dbReference type="PROSITE" id="PS50106"/>
    </source>
</evidence>
<protein>
    <recommendedName>
        <fullName evidence="2">PDZ domain-containing protein</fullName>
    </recommendedName>
</protein>
<dbReference type="OrthoDB" id="15627at2759"/>
<dbReference type="Gene3D" id="2.30.42.10">
    <property type="match status" value="1"/>
</dbReference>
<dbReference type="InterPro" id="IPR001478">
    <property type="entry name" value="PDZ"/>
</dbReference>
<dbReference type="EMBL" id="UYRV01001642">
    <property type="protein sequence ID" value="VDK47301.1"/>
    <property type="molecule type" value="Genomic_DNA"/>
</dbReference>
<dbReference type="SUPFAM" id="SSF50156">
    <property type="entry name" value="PDZ domain-like"/>
    <property type="match status" value="1"/>
</dbReference>
<keyword evidence="4" id="KW-1185">Reference proteome</keyword>
<evidence type="ECO:0000313" key="3">
    <source>
        <dbReference type="EMBL" id="VDK47301.1"/>
    </source>
</evidence>
<reference evidence="3 4" key="1">
    <citation type="submission" date="2018-11" db="EMBL/GenBank/DDBJ databases">
        <authorList>
            <consortium name="Pathogen Informatics"/>
        </authorList>
    </citation>
    <scope>NUCLEOTIDE SEQUENCE [LARGE SCALE GENOMIC DNA]</scope>
</reference>
<dbReference type="AlphaFoldDB" id="A0A3P6RUQ4"/>
<dbReference type="Proteomes" id="UP000271889">
    <property type="component" value="Unassembled WGS sequence"/>
</dbReference>
<dbReference type="SMART" id="SM00228">
    <property type="entry name" value="PDZ"/>
    <property type="match status" value="1"/>
</dbReference>
<dbReference type="PROSITE" id="PS50106">
    <property type="entry name" value="PDZ"/>
    <property type="match status" value="1"/>
</dbReference>
<evidence type="ECO:0000256" key="1">
    <source>
        <dbReference type="SAM" id="MobiDB-lite"/>
    </source>
</evidence>
<feature type="domain" description="PDZ" evidence="2">
    <location>
        <begin position="74"/>
        <end position="129"/>
    </location>
</feature>
<sequence length="244" mass="27389">MLKSIFQTPSFISRLTHNVEPPPSRQYTYTSQPTSPQIRRNMPPTTVYRAVDIPFDESPAAYQPKKDENLHTIMVTMGNHPVQKGLGFTITIERGRPTVDSVVVGTPADRAGLLIGDHVISVNGEDLKDKYPSAINRLLHDAARLGEAEVVVERKSVAQVKSYTSPENFDRARSVFNETKTVDSYAEFKRKHSRGMNFYFSPSARDYNSLPRSTSTGNIPTKRDNSLSSKYPLIQWYSTGFSAE</sequence>
<dbReference type="Pfam" id="PF17820">
    <property type="entry name" value="PDZ_6"/>
    <property type="match status" value="1"/>
</dbReference>